<dbReference type="PANTHER" id="PTHR37574">
    <property type="entry name" value="LIPASE B"/>
    <property type="match status" value="1"/>
</dbReference>
<dbReference type="GO" id="GO:0016787">
    <property type="term" value="F:hydrolase activity"/>
    <property type="evidence" value="ECO:0007669"/>
    <property type="project" value="UniProtKB-KW"/>
</dbReference>
<proteinExistence type="predicted"/>
<dbReference type="RefSeq" id="WP_033430799.1">
    <property type="nucleotide sequence ID" value="NZ_CP034550.1"/>
</dbReference>
<dbReference type="InterPro" id="IPR053228">
    <property type="entry name" value="Stereospecific_Lipase"/>
</dbReference>
<gene>
    <name evidence="2" type="ORF">EKG83_13135</name>
</gene>
<evidence type="ECO:0000256" key="1">
    <source>
        <dbReference type="SAM" id="SignalP"/>
    </source>
</evidence>
<dbReference type="Proteomes" id="UP000325787">
    <property type="component" value="Chromosome"/>
</dbReference>
<evidence type="ECO:0000313" key="2">
    <source>
        <dbReference type="EMBL" id="QFZ18301.1"/>
    </source>
</evidence>
<dbReference type="EMBL" id="CP034550">
    <property type="protein sequence ID" value="QFZ18301.1"/>
    <property type="molecule type" value="Genomic_DNA"/>
</dbReference>
<dbReference type="PANTHER" id="PTHR37574:SF1">
    <property type="entry name" value="LIPASE B"/>
    <property type="match status" value="1"/>
</dbReference>
<keyword evidence="3" id="KW-1185">Reference proteome</keyword>
<sequence length="344" mass="36187">MVGRPTRVVALAALLLTTHTAAAGAAGGGFAPVHREGPALSVPAERLDASLTCTGNLRGATGEPVLLLAGTGVNSDQYFGWNWKHALTRAGIPWCASDVPGPASANENFADIQVRAEYVVHAIRTMRAVAGRRIGVLGHSQGGLVPRWALRFWPDVRPMVDDVVALAPTSHGTPLGTLMCPAMCPAAVWQQRTDANFVRAVDSHRQTFRGISYTVLSSHADPLVPPASADLTGPGWVANVRLQDACPADTADHDGVGTTDPVAEALALDALAHRGPADPARLDPAVCSRELMSGADPATHAADSAWMKQVRDLNYGQAPRLEREPELACYTTISGCPRAREGDG</sequence>
<dbReference type="AlphaFoldDB" id="A0A5Q0GWI7"/>
<protein>
    <submittedName>
        <fullName evidence="2">Alpha/beta hydrolase</fullName>
    </submittedName>
</protein>
<keyword evidence="1" id="KW-0732">Signal</keyword>
<name>A0A5Q0GWI7_SACSY</name>
<keyword evidence="2" id="KW-0378">Hydrolase</keyword>
<dbReference type="SUPFAM" id="SSF53474">
    <property type="entry name" value="alpha/beta-Hydrolases"/>
    <property type="match status" value="1"/>
</dbReference>
<dbReference type="KEGG" id="ssyi:EKG83_13135"/>
<feature type="chain" id="PRO_5024799580" evidence="1">
    <location>
        <begin position="26"/>
        <end position="344"/>
    </location>
</feature>
<dbReference type="Gene3D" id="3.40.50.1820">
    <property type="entry name" value="alpha/beta hydrolase"/>
    <property type="match status" value="1"/>
</dbReference>
<accession>A0A5Q0GWI7</accession>
<dbReference type="OrthoDB" id="8871309at2"/>
<feature type="signal peptide" evidence="1">
    <location>
        <begin position="1"/>
        <end position="25"/>
    </location>
</feature>
<organism evidence="2 3">
    <name type="scientific">Saccharothrix syringae</name>
    <name type="common">Nocardiopsis syringae</name>
    <dbReference type="NCBI Taxonomy" id="103733"/>
    <lineage>
        <taxon>Bacteria</taxon>
        <taxon>Bacillati</taxon>
        <taxon>Actinomycetota</taxon>
        <taxon>Actinomycetes</taxon>
        <taxon>Pseudonocardiales</taxon>
        <taxon>Pseudonocardiaceae</taxon>
        <taxon>Saccharothrix</taxon>
    </lineage>
</organism>
<reference evidence="3" key="1">
    <citation type="journal article" date="2021" name="Curr. Microbiol.">
        <title>Complete genome of nocamycin-producing strain Saccharothrix syringae NRRL B-16468 reveals the biosynthetic potential for secondary metabolites.</title>
        <authorList>
            <person name="Mo X."/>
            <person name="Yang S."/>
        </authorList>
    </citation>
    <scope>NUCLEOTIDE SEQUENCE [LARGE SCALE GENOMIC DNA]</scope>
    <source>
        <strain evidence="3">ATCC 51364 / DSM 43886 / JCM 6844 / KCTC 9398 / NBRC 14523 / NRRL B-16468 / INA 2240</strain>
    </source>
</reference>
<dbReference type="InterPro" id="IPR029058">
    <property type="entry name" value="AB_hydrolase_fold"/>
</dbReference>
<evidence type="ECO:0000313" key="3">
    <source>
        <dbReference type="Proteomes" id="UP000325787"/>
    </source>
</evidence>